<keyword evidence="2" id="KW-0732">Signal</keyword>
<name>A0A0W0XJH4_9GAMM</name>
<protein>
    <submittedName>
        <fullName evidence="4">Multidrug efflux system, subunit A</fullName>
    </submittedName>
</protein>
<gene>
    <name evidence="4" type="primary">mdtA_1</name>
    <name evidence="4" type="ORF">Loak_0075</name>
</gene>
<reference evidence="4 5" key="1">
    <citation type="submission" date="2015-11" db="EMBL/GenBank/DDBJ databases">
        <title>Genomic analysis of 38 Legionella species identifies large and diverse effector repertoires.</title>
        <authorList>
            <person name="Burstein D."/>
            <person name="Amaro F."/>
            <person name="Zusman T."/>
            <person name="Lifshitz Z."/>
            <person name="Cohen O."/>
            <person name="Gilbert J.A."/>
            <person name="Pupko T."/>
            <person name="Shuman H.A."/>
            <person name="Segal G."/>
        </authorList>
    </citation>
    <scope>NUCLEOTIDE SEQUENCE [LARGE SCALE GENOMIC DNA]</scope>
    <source>
        <strain evidence="4 5">Oak Ridge-10</strain>
    </source>
</reference>
<organism evidence="4 5">
    <name type="scientific">Legionella oakridgensis</name>
    <dbReference type="NCBI Taxonomy" id="29423"/>
    <lineage>
        <taxon>Bacteria</taxon>
        <taxon>Pseudomonadati</taxon>
        <taxon>Pseudomonadota</taxon>
        <taxon>Gammaproteobacteria</taxon>
        <taxon>Legionellales</taxon>
        <taxon>Legionellaceae</taxon>
        <taxon>Legionella</taxon>
    </lineage>
</organism>
<feature type="domain" description="Multidrug resistance protein MdtA-like barrel-sandwich hybrid" evidence="3">
    <location>
        <begin position="54"/>
        <end position="193"/>
    </location>
</feature>
<dbReference type="Gene3D" id="2.40.30.170">
    <property type="match status" value="1"/>
</dbReference>
<dbReference type="SUPFAM" id="SSF111369">
    <property type="entry name" value="HlyD-like secretion proteins"/>
    <property type="match status" value="1"/>
</dbReference>
<dbReference type="PANTHER" id="PTHR30469">
    <property type="entry name" value="MULTIDRUG RESISTANCE PROTEIN MDTA"/>
    <property type="match status" value="1"/>
</dbReference>
<evidence type="ECO:0000313" key="4">
    <source>
        <dbReference type="EMBL" id="KTD44564.1"/>
    </source>
</evidence>
<dbReference type="Proteomes" id="UP000054858">
    <property type="component" value="Unassembled WGS sequence"/>
</dbReference>
<dbReference type="GO" id="GO:0015562">
    <property type="term" value="F:efflux transmembrane transporter activity"/>
    <property type="evidence" value="ECO:0007669"/>
    <property type="project" value="TreeGrafter"/>
</dbReference>
<dbReference type="GO" id="GO:1990281">
    <property type="term" value="C:efflux pump complex"/>
    <property type="evidence" value="ECO:0007669"/>
    <property type="project" value="TreeGrafter"/>
</dbReference>
<feature type="chain" id="PRO_5006916596" evidence="2">
    <location>
        <begin position="23"/>
        <end position="354"/>
    </location>
</feature>
<feature type="signal peptide" evidence="2">
    <location>
        <begin position="1"/>
        <end position="22"/>
    </location>
</feature>
<evidence type="ECO:0000256" key="2">
    <source>
        <dbReference type="SAM" id="SignalP"/>
    </source>
</evidence>
<evidence type="ECO:0000313" key="5">
    <source>
        <dbReference type="Proteomes" id="UP000054858"/>
    </source>
</evidence>
<dbReference type="RefSeq" id="WP_025386412.1">
    <property type="nucleotide sequence ID" value="NZ_LCUA01000010.1"/>
</dbReference>
<dbReference type="Gene3D" id="1.10.287.470">
    <property type="entry name" value="Helix hairpin bin"/>
    <property type="match status" value="1"/>
</dbReference>
<dbReference type="InterPro" id="IPR058625">
    <property type="entry name" value="MdtA-like_BSH"/>
</dbReference>
<evidence type="ECO:0000256" key="1">
    <source>
        <dbReference type="ARBA" id="ARBA00009477"/>
    </source>
</evidence>
<dbReference type="Gene3D" id="2.40.420.20">
    <property type="match status" value="1"/>
</dbReference>
<proteinExistence type="inferred from homology"/>
<dbReference type="InterPro" id="IPR006143">
    <property type="entry name" value="RND_pump_MFP"/>
</dbReference>
<comment type="similarity">
    <text evidence="1">Belongs to the membrane fusion protein (MFP) (TC 8.A.1) family.</text>
</comment>
<dbReference type="PROSITE" id="PS51257">
    <property type="entry name" value="PROKAR_LIPOPROTEIN"/>
    <property type="match status" value="1"/>
</dbReference>
<dbReference type="AlphaFoldDB" id="A0A0W0XJH4"/>
<dbReference type="Pfam" id="PF25917">
    <property type="entry name" value="BSH_RND"/>
    <property type="match status" value="1"/>
</dbReference>
<dbReference type="EMBL" id="LNYP01000002">
    <property type="protein sequence ID" value="KTD44564.1"/>
    <property type="molecule type" value="Genomic_DNA"/>
</dbReference>
<dbReference type="Gene3D" id="2.40.50.100">
    <property type="match status" value="1"/>
</dbReference>
<comment type="caution">
    <text evidence="4">The sequence shown here is derived from an EMBL/GenBank/DDBJ whole genome shotgun (WGS) entry which is preliminary data.</text>
</comment>
<evidence type="ECO:0000259" key="3">
    <source>
        <dbReference type="Pfam" id="PF25917"/>
    </source>
</evidence>
<dbReference type="NCBIfam" id="TIGR01730">
    <property type="entry name" value="RND_mfp"/>
    <property type="match status" value="1"/>
</dbReference>
<sequence length="354" mass="38887">MRQGLGCILCGFLILFSCQATYSNPIAVTATVLSSSEKTYTESFLGVIQPKEMALVQAKTSGQIKEIYFYPGDEVKKNEILLQIDKTNDQIKLDIAEEMYSKALVAFNTETFNFKRAESLYANKAIPESEFKAQKLEYQSALSALNNAKSNLELAKLNLSYTSVTSPISGKISEKKVLAHSVVEIGTPLYVITSTQKLIAVIPIPESLRSKLSSGLTTIITNQAAHESISAKIRGIDPISNEKNHSVNVYIDFDNPGTWYPGNTVSAKFRLSIEKGFSVPQESIVYHNGFPEIYVINQNKANALKVKETIMKGSTVWIQGPLKNGMTIAVSGAANLYDGATVTIVNQNRKNETH</sequence>
<dbReference type="PATRIC" id="fig|29423.5.peg.80"/>
<accession>A0A0W0XJH4</accession>